<dbReference type="GO" id="GO:0004519">
    <property type="term" value="F:endonuclease activity"/>
    <property type="evidence" value="ECO:0007669"/>
    <property type="project" value="UniProtKB-KW"/>
</dbReference>
<dbReference type="RefSeq" id="WP_206557133.1">
    <property type="nucleotide sequence ID" value="NZ_JAFKDB010000008.1"/>
</dbReference>
<keyword evidence="2" id="KW-0378">Hydrolase</keyword>
<keyword evidence="2" id="KW-0255">Endonuclease</keyword>
<dbReference type="InterPro" id="IPR011856">
    <property type="entry name" value="tRNA_endonuc-like_dom_sf"/>
</dbReference>
<sequence>MLDFKELSENGQDLEQLVRELLFSLGHKVYWSGRGADGGRDLLSIEELKGTFAPITKRWLIQCKHKAISGSSVGISDLDDISSSCLQHDCDGYVLVTSTQPSSSVAQRLESITNNDKTPLIATYWDSVEIERRLRTARNWNIAQNFFPISASGWKIFSSERPNHWTANFKGYYFHITNRIGSNCDTYLDVIESQISKIEEYKLPERHFLRLRSVFFDDKHGTFLWYIDYMCPFKEDPIGSPEYLEECFEDDWNHNYNFKIREYLGSSDHYDPDHYDFYDRYMGQFIMGMKR</sequence>
<dbReference type="InterPro" id="IPR007560">
    <property type="entry name" value="Restrct_endonuc_IV_Mrr"/>
</dbReference>
<keyword evidence="2" id="KW-0540">Nuclease</keyword>
<keyword evidence="3" id="KW-1185">Reference proteome</keyword>
<comment type="caution">
    <text evidence="2">The sequence shown here is derived from an EMBL/GenBank/DDBJ whole genome shotgun (WGS) entry which is preliminary data.</text>
</comment>
<dbReference type="Pfam" id="PF04471">
    <property type="entry name" value="Mrr_cat"/>
    <property type="match status" value="1"/>
</dbReference>
<name>A0ABS3BD83_9GAMM</name>
<protein>
    <submittedName>
        <fullName evidence="2">Restriction endonuclease</fullName>
    </submittedName>
</protein>
<dbReference type="Gene3D" id="3.40.1350.10">
    <property type="match status" value="1"/>
</dbReference>
<evidence type="ECO:0000313" key="3">
    <source>
        <dbReference type="Proteomes" id="UP000664344"/>
    </source>
</evidence>
<evidence type="ECO:0000313" key="2">
    <source>
        <dbReference type="EMBL" id="MBN7769727.1"/>
    </source>
</evidence>
<dbReference type="Proteomes" id="UP000664344">
    <property type="component" value="Unassembled WGS sequence"/>
</dbReference>
<feature type="domain" description="Restriction endonuclease type IV Mrr" evidence="1">
    <location>
        <begin position="10"/>
        <end position="104"/>
    </location>
</feature>
<accession>A0ABS3BD83</accession>
<dbReference type="EMBL" id="JAFKDB010000008">
    <property type="protein sequence ID" value="MBN7769727.1"/>
    <property type="molecule type" value="Genomic_DNA"/>
</dbReference>
<gene>
    <name evidence="2" type="ORF">JYP53_07425</name>
</gene>
<organism evidence="2 3">
    <name type="scientific">Marinobacter daepoensis</name>
    <dbReference type="NCBI Taxonomy" id="262077"/>
    <lineage>
        <taxon>Bacteria</taxon>
        <taxon>Pseudomonadati</taxon>
        <taxon>Pseudomonadota</taxon>
        <taxon>Gammaproteobacteria</taxon>
        <taxon>Pseudomonadales</taxon>
        <taxon>Marinobacteraceae</taxon>
        <taxon>Marinobacter</taxon>
    </lineage>
</organism>
<evidence type="ECO:0000259" key="1">
    <source>
        <dbReference type="Pfam" id="PF04471"/>
    </source>
</evidence>
<dbReference type="InterPro" id="IPR011335">
    <property type="entry name" value="Restrct_endonuc-II-like"/>
</dbReference>
<proteinExistence type="predicted"/>
<reference evidence="2 3" key="1">
    <citation type="submission" date="2021-02" db="EMBL/GenBank/DDBJ databases">
        <title>PHA producing bacteria isolated from coastal sediment in Guangdong, Shenzhen.</title>
        <authorList>
            <person name="Zheng W."/>
            <person name="Yu S."/>
            <person name="Huang Y."/>
        </authorList>
    </citation>
    <scope>NUCLEOTIDE SEQUENCE [LARGE SCALE GENOMIC DNA]</scope>
    <source>
        <strain evidence="2 3">TN21-5</strain>
    </source>
</reference>
<dbReference type="SUPFAM" id="SSF52980">
    <property type="entry name" value="Restriction endonuclease-like"/>
    <property type="match status" value="1"/>
</dbReference>